<protein>
    <submittedName>
        <fullName evidence="10">Laminin subunit alpha-like</fullName>
    </submittedName>
</protein>
<evidence type="ECO:0000256" key="1">
    <source>
        <dbReference type="ARBA" id="ARBA00004613"/>
    </source>
</evidence>
<reference evidence="10" key="1">
    <citation type="submission" date="2025-08" db="UniProtKB">
        <authorList>
            <consortium name="RefSeq"/>
        </authorList>
    </citation>
    <scope>IDENTIFICATION</scope>
    <source>
        <tissue evidence="10">Whole larvae</tissue>
    </source>
</reference>
<dbReference type="InterPro" id="IPR008037">
    <property type="entry name" value="Pacifastin_dom"/>
</dbReference>
<sequence>KCQSGQIIWKGCNQCICQEDGQLDCTASVCYEETTTVIAPLILREKLSTMSPWCTPLKSYYVNCSICVCPTSGWTSEATCTLDTSCLEELPSDFITNKNVCIPNVMYLFPCLRCLCSDSGYFILDKCIETCNITLNTESPRRCTSKTFYRKNCNVCWCPEDSIPDEKYCTNVVCNKNPKFKYLENFRRGSLKCVPGTFTKAKCYYCDCNTKGYVNENACLELDCLKSSEFKYDTSITKKTCSPGEMVPICIECFCLDNGQTNSIYCTRECSYISKLNVLQKVLKDSLQNRNLIDVEAISKTTANEFCKPNTVYIDQGRYCLCPENDSTSFKLCSSVTEHEIYTTRSYIKITDDITNEVFNKTCKPNTFVEINCNTCYCSKDGTVDVKWCTYDDCEAKRIVQQKIKQYLPIITIPEFSDTCTPGSISKVDCNFCICPDSGVFKERVCTKNACDDLEQSVNNDALTCEPLEYYIVDCNTCFCPRDGFKNVARCTKNVCEKNFLRSDSCVPGQLFSEDCNVCVCPPNSNKADRACTNHICTDLDTPWKRIFMLSQSLSNRHSLDDSTRKLDICFPGEEFEVDCKVCICPDMGLRAYASCTQILCDDEIIHKNYVS</sequence>
<dbReference type="GeneID" id="128199973"/>
<evidence type="ECO:0000256" key="6">
    <source>
        <dbReference type="ARBA" id="ARBA00029459"/>
    </source>
</evidence>
<name>A0ABM3MY59_GALME</name>
<keyword evidence="3 7" id="KW-0646">Protease inhibitor</keyword>
<evidence type="ECO:0000259" key="8">
    <source>
        <dbReference type="PROSITE" id="PS51446"/>
    </source>
</evidence>
<comment type="similarity">
    <text evidence="6 7">Belongs to the protease inhibitor I19 family.</text>
</comment>
<dbReference type="PROSITE" id="PS51446">
    <property type="entry name" value="PACIFASTIN"/>
    <property type="match status" value="1"/>
</dbReference>
<feature type="domain" description="Pacifastin" evidence="8">
    <location>
        <begin position="417"/>
        <end position="454"/>
    </location>
</feature>
<comment type="subcellular location">
    <subcellularLocation>
        <location evidence="1">Secreted</location>
    </subcellularLocation>
</comment>
<accession>A0ABM3MY59</accession>
<keyword evidence="9" id="KW-1185">Reference proteome</keyword>
<dbReference type="Proteomes" id="UP001652740">
    <property type="component" value="Unplaced"/>
</dbReference>
<proteinExistence type="inferred from homology"/>
<evidence type="ECO:0000256" key="7">
    <source>
        <dbReference type="PROSITE-ProRule" id="PRU00776"/>
    </source>
</evidence>
<organism evidence="9 10">
    <name type="scientific">Galleria mellonella</name>
    <name type="common">Greater wax moth</name>
    <dbReference type="NCBI Taxonomy" id="7137"/>
    <lineage>
        <taxon>Eukaryota</taxon>
        <taxon>Metazoa</taxon>
        <taxon>Ecdysozoa</taxon>
        <taxon>Arthropoda</taxon>
        <taxon>Hexapoda</taxon>
        <taxon>Insecta</taxon>
        <taxon>Pterygota</taxon>
        <taxon>Neoptera</taxon>
        <taxon>Endopterygota</taxon>
        <taxon>Lepidoptera</taxon>
        <taxon>Glossata</taxon>
        <taxon>Ditrysia</taxon>
        <taxon>Pyraloidea</taxon>
        <taxon>Pyralidae</taxon>
        <taxon>Galleriinae</taxon>
        <taxon>Galleria</taxon>
    </lineage>
</organism>
<keyword evidence="4 7" id="KW-0722">Serine protease inhibitor</keyword>
<feature type="non-terminal residue" evidence="10">
    <location>
        <position position="1"/>
    </location>
</feature>
<evidence type="ECO:0000256" key="2">
    <source>
        <dbReference type="ARBA" id="ARBA00022525"/>
    </source>
</evidence>
<evidence type="ECO:0000256" key="3">
    <source>
        <dbReference type="ARBA" id="ARBA00022690"/>
    </source>
</evidence>
<dbReference type="Pfam" id="PF05375">
    <property type="entry name" value="Pacifastin_I"/>
    <property type="match status" value="1"/>
</dbReference>
<dbReference type="SUPFAM" id="SSF57283">
    <property type="entry name" value="PMP inhibitors"/>
    <property type="match status" value="4"/>
</dbReference>
<feature type="disulfide bond" evidence="7">
    <location>
        <begin position="420"/>
        <end position="435"/>
    </location>
</feature>
<comment type="caution">
    <text evidence="7">Lacks conserved residue(s) required for the propagation of feature annotation.</text>
</comment>
<evidence type="ECO:0000256" key="5">
    <source>
        <dbReference type="ARBA" id="ARBA00023157"/>
    </source>
</evidence>
<keyword evidence="2" id="KW-0964">Secreted</keyword>
<evidence type="ECO:0000313" key="9">
    <source>
        <dbReference type="Proteomes" id="UP001652740"/>
    </source>
</evidence>
<gene>
    <name evidence="10" type="primary">LOC128199973</name>
</gene>
<evidence type="ECO:0000256" key="4">
    <source>
        <dbReference type="ARBA" id="ARBA00022900"/>
    </source>
</evidence>
<keyword evidence="5 7" id="KW-1015">Disulfide bond</keyword>
<dbReference type="RefSeq" id="XP_052756287.1">
    <property type="nucleotide sequence ID" value="XM_052900327.1"/>
</dbReference>
<evidence type="ECO:0000313" key="10">
    <source>
        <dbReference type="RefSeq" id="XP_052756287.1"/>
    </source>
</evidence>
<dbReference type="InterPro" id="IPR036201">
    <property type="entry name" value="Pacifastin_dom_sf"/>
</dbReference>